<evidence type="ECO:0000259" key="8">
    <source>
        <dbReference type="Pfam" id="PF00763"/>
    </source>
</evidence>
<gene>
    <name evidence="10" type="ORF">PSIN1315_LOCUS4594</name>
</gene>
<reference evidence="10" key="1">
    <citation type="submission" date="2021-01" db="EMBL/GenBank/DDBJ databases">
        <authorList>
            <person name="Corre E."/>
            <person name="Pelletier E."/>
            <person name="Niang G."/>
            <person name="Scheremetjew M."/>
            <person name="Finn R."/>
            <person name="Kale V."/>
            <person name="Holt S."/>
            <person name="Cochrane G."/>
            <person name="Meng A."/>
            <person name="Brown T."/>
            <person name="Cohen L."/>
        </authorList>
    </citation>
    <scope>NUCLEOTIDE SEQUENCE</scope>
    <source>
        <strain evidence="10">RCC927</strain>
    </source>
</reference>
<dbReference type="FunFam" id="3.40.50.10860:FF:000005">
    <property type="entry name" value="C-1-tetrahydrofolate synthase, cytoplasmic, putative"/>
    <property type="match status" value="1"/>
</dbReference>
<dbReference type="EC" id="3.5.4.9" evidence="2"/>
<dbReference type="InterPro" id="IPR046346">
    <property type="entry name" value="Aminoacid_DH-like_N_sf"/>
</dbReference>
<evidence type="ECO:0000313" key="10">
    <source>
        <dbReference type="EMBL" id="CAE0133707.1"/>
    </source>
</evidence>
<dbReference type="PANTHER" id="PTHR48099">
    <property type="entry name" value="C-1-TETRAHYDROFOLATE SYNTHASE, CYTOPLASMIC-RELATED"/>
    <property type="match status" value="1"/>
</dbReference>
<dbReference type="GO" id="GO:0005829">
    <property type="term" value="C:cytosol"/>
    <property type="evidence" value="ECO:0007669"/>
    <property type="project" value="TreeGrafter"/>
</dbReference>
<keyword evidence="4" id="KW-0378">Hydrolase</keyword>
<organism evidence="10">
    <name type="scientific">Prasinoderma singulare</name>
    <dbReference type="NCBI Taxonomy" id="676789"/>
    <lineage>
        <taxon>Eukaryota</taxon>
        <taxon>Viridiplantae</taxon>
        <taxon>Prasinodermophyta</taxon>
        <taxon>Prasinodermophyceae</taxon>
        <taxon>Prasinodermales</taxon>
        <taxon>Prasinodermaceae</taxon>
        <taxon>Prasinoderma</taxon>
    </lineage>
</organism>
<dbReference type="PROSITE" id="PS00767">
    <property type="entry name" value="THF_DHG_CYH_2"/>
    <property type="match status" value="1"/>
</dbReference>
<feature type="domain" description="Tetrahydrofolate dehydrogenase/cyclohydrolase NAD(P)-binding" evidence="9">
    <location>
        <begin position="184"/>
        <end position="344"/>
    </location>
</feature>
<evidence type="ECO:0000256" key="5">
    <source>
        <dbReference type="ARBA" id="ARBA00023002"/>
    </source>
</evidence>
<name>A0A7S3BFL8_9VIRI</name>
<dbReference type="GO" id="GO:0004488">
    <property type="term" value="F:methylenetetrahydrofolate dehydrogenase (NADP+) activity"/>
    <property type="evidence" value="ECO:0007669"/>
    <property type="project" value="InterPro"/>
</dbReference>
<evidence type="ECO:0000256" key="2">
    <source>
        <dbReference type="ARBA" id="ARBA00012776"/>
    </source>
</evidence>
<accession>A0A7S3BFL8</accession>
<dbReference type="Gene3D" id="3.40.50.10860">
    <property type="entry name" value="Leucine Dehydrogenase, chain A, domain 1"/>
    <property type="match status" value="1"/>
</dbReference>
<dbReference type="SUPFAM" id="SSF51735">
    <property type="entry name" value="NAD(P)-binding Rossmann-fold domains"/>
    <property type="match status" value="1"/>
</dbReference>
<dbReference type="HAMAP" id="MF_01576">
    <property type="entry name" value="THF_DHG_CYH"/>
    <property type="match status" value="1"/>
</dbReference>
<keyword evidence="6" id="KW-0511">Multifunctional enzyme</keyword>
<dbReference type="EMBL" id="HBHY01007116">
    <property type="protein sequence ID" value="CAE0133707.1"/>
    <property type="molecule type" value="Transcribed_RNA"/>
</dbReference>
<dbReference type="PRINTS" id="PR00085">
    <property type="entry name" value="THFDHDRGNASE"/>
</dbReference>
<dbReference type="GO" id="GO:0035999">
    <property type="term" value="P:tetrahydrofolate interconversion"/>
    <property type="evidence" value="ECO:0007669"/>
    <property type="project" value="TreeGrafter"/>
</dbReference>
<evidence type="ECO:0000256" key="3">
    <source>
        <dbReference type="ARBA" id="ARBA00022563"/>
    </source>
</evidence>
<dbReference type="InterPro" id="IPR020630">
    <property type="entry name" value="THF_DH/CycHdrlase_cat_dom"/>
</dbReference>
<protein>
    <recommendedName>
        <fullName evidence="2">methenyltetrahydrofolate cyclohydrolase</fullName>
        <ecNumber evidence="2">3.5.4.9</ecNumber>
    </recommendedName>
</protein>
<dbReference type="InterPro" id="IPR036291">
    <property type="entry name" value="NAD(P)-bd_dom_sf"/>
</dbReference>
<dbReference type="InterPro" id="IPR000672">
    <property type="entry name" value="THF_DH/CycHdrlase"/>
</dbReference>
<dbReference type="Pfam" id="PF00763">
    <property type="entry name" value="THF_DHG_CYH"/>
    <property type="match status" value="1"/>
</dbReference>
<keyword evidence="5" id="KW-0560">Oxidoreductase</keyword>
<feature type="compositionally biased region" description="Basic and acidic residues" evidence="7">
    <location>
        <begin position="368"/>
        <end position="377"/>
    </location>
</feature>
<dbReference type="SUPFAM" id="SSF53223">
    <property type="entry name" value="Aminoacid dehydrogenase-like, N-terminal domain"/>
    <property type="match status" value="1"/>
</dbReference>
<evidence type="ECO:0000256" key="6">
    <source>
        <dbReference type="ARBA" id="ARBA00023268"/>
    </source>
</evidence>
<dbReference type="Gene3D" id="3.40.50.720">
    <property type="entry name" value="NAD(P)-binding Rossmann-like Domain"/>
    <property type="match status" value="1"/>
</dbReference>
<dbReference type="GO" id="GO:0004477">
    <property type="term" value="F:methenyltetrahydrofolate cyclohydrolase activity"/>
    <property type="evidence" value="ECO:0007669"/>
    <property type="project" value="UniProtKB-EC"/>
</dbReference>
<dbReference type="InterPro" id="IPR020867">
    <property type="entry name" value="THF_DH/CycHdrlase_CS"/>
</dbReference>
<proteinExistence type="inferred from homology"/>
<feature type="domain" description="Tetrahydrofolate dehydrogenase/cyclohydrolase catalytic" evidence="8">
    <location>
        <begin position="49"/>
        <end position="163"/>
    </location>
</feature>
<evidence type="ECO:0000256" key="1">
    <source>
        <dbReference type="ARBA" id="ARBA00011738"/>
    </source>
</evidence>
<keyword evidence="3" id="KW-0554">One-carbon metabolism</keyword>
<feature type="region of interest" description="Disordered" evidence="7">
    <location>
        <begin position="343"/>
        <end position="377"/>
    </location>
</feature>
<evidence type="ECO:0000259" key="9">
    <source>
        <dbReference type="Pfam" id="PF02882"/>
    </source>
</evidence>
<dbReference type="CDD" id="cd01080">
    <property type="entry name" value="NAD_bind_m-THF_DH_Cyclohyd"/>
    <property type="match status" value="1"/>
</dbReference>
<evidence type="ECO:0000256" key="7">
    <source>
        <dbReference type="SAM" id="MobiDB-lite"/>
    </source>
</evidence>
<dbReference type="Pfam" id="PF02882">
    <property type="entry name" value="THF_DHG_CYH_C"/>
    <property type="match status" value="1"/>
</dbReference>
<evidence type="ECO:0000256" key="4">
    <source>
        <dbReference type="ARBA" id="ARBA00022801"/>
    </source>
</evidence>
<dbReference type="AlphaFoldDB" id="A0A7S3BFL8"/>
<dbReference type="InterPro" id="IPR020631">
    <property type="entry name" value="THF_DH/CycHdrlase_NAD-bd_dom"/>
</dbReference>
<sequence>MLGLGRRLGARLARYRAPLSRLHSAEVSMGSYRAQGRHERAQVGAARVLDGKRVAAEWLEAIAADVAALPVSCPRPSLAVVHVAHRADSALYVERKREACARVGIDDWSVDLPPAISQAELLRTVRELAADKRVHGLLVQLPLPAHLDEAEILNAIPTCKDVDAFNPVNAGRLAMRGREPAFLPCCPKGMLELLDRSGISVVGKHACVIGSSNTVGNPLSSMLLKRGAAAVTVCDTRQALSEEHRAQLTQISRSADLVVAAVGRAGLVTRSWVRPGAVVLDVGINTEGLVPGEHSADGRPFRVVGDVLHGEVSQVASALTPVPGGVGPMTIAALMQNTLLAAEHARRKQPGGKASKAASQDSHGAGGDGKKFTDPAA</sequence>
<comment type="subunit">
    <text evidence="1">Homodimer.</text>
</comment>
<dbReference type="PANTHER" id="PTHR48099:SF27">
    <property type="entry name" value="BIFUNCTIONAL PROTEIN FOLD 2"/>
    <property type="match status" value="1"/>
</dbReference>